<evidence type="ECO:0000256" key="1">
    <source>
        <dbReference type="SAM" id="MobiDB-lite"/>
    </source>
</evidence>
<evidence type="ECO:0000313" key="2">
    <source>
        <dbReference type="EMBL" id="CAA9459181.1"/>
    </source>
</evidence>
<feature type="non-terminal residue" evidence="2">
    <location>
        <position position="46"/>
    </location>
</feature>
<feature type="region of interest" description="Disordered" evidence="1">
    <location>
        <begin position="17"/>
        <end position="46"/>
    </location>
</feature>
<dbReference type="EMBL" id="CADCVH010000066">
    <property type="protein sequence ID" value="CAA9459181.1"/>
    <property type="molecule type" value="Genomic_DNA"/>
</dbReference>
<accession>A0A6J4R976</accession>
<gene>
    <name evidence="2" type="ORF">AVDCRST_MAG02-1848</name>
</gene>
<dbReference type="AlphaFoldDB" id="A0A6J4R976"/>
<organism evidence="2">
    <name type="scientific">uncultured Rubrobacteraceae bacterium</name>
    <dbReference type="NCBI Taxonomy" id="349277"/>
    <lineage>
        <taxon>Bacteria</taxon>
        <taxon>Bacillati</taxon>
        <taxon>Actinomycetota</taxon>
        <taxon>Rubrobacteria</taxon>
        <taxon>Rubrobacterales</taxon>
        <taxon>Rubrobacteraceae</taxon>
        <taxon>environmental samples</taxon>
    </lineage>
</organism>
<reference evidence="2" key="1">
    <citation type="submission" date="2020-02" db="EMBL/GenBank/DDBJ databases">
        <authorList>
            <person name="Meier V. D."/>
        </authorList>
    </citation>
    <scope>NUCLEOTIDE SEQUENCE</scope>
    <source>
        <strain evidence="2">AVDCRST_MAG02</strain>
    </source>
</reference>
<protein>
    <submittedName>
        <fullName evidence="2">Uncharacterized protein</fullName>
    </submittedName>
</protein>
<feature type="non-terminal residue" evidence="2">
    <location>
        <position position="1"/>
    </location>
</feature>
<name>A0A6J4R976_9ACTN</name>
<proteinExistence type="predicted"/>
<sequence>CSRFATRRACCARRSGRSCSARSSPPPGTSRRGAGRPRGCTASSSA</sequence>